<keyword evidence="2" id="KW-0812">Transmembrane</keyword>
<comment type="caution">
    <text evidence="3">The sequence shown here is derived from an EMBL/GenBank/DDBJ whole genome shotgun (WGS) entry which is preliminary data.</text>
</comment>
<evidence type="ECO:0000256" key="1">
    <source>
        <dbReference type="SAM" id="Coils"/>
    </source>
</evidence>
<reference evidence="3 4" key="1">
    <citation type="submission" date="2018-11" db="EMBL/GenBank/DDBJ databases">
        <title>Genomic Encyclopedia of Type Strains, Phase IV (KMG-IV): sequencing the most valuable type-strain genomes for metagenomic binning, comparative biology and taxonomic classification.</title>
        <authorList>
            <person name="Goeker M."/>
        </authorList>
    </citation>
    <scope>NUCLEOTIDE SEQUENCE [LARGE SCALE GENOMIC DNA]</scope>
    <source>
        <strain evidence="3 4">DSM 101684</strain>
    </source>
</reference>
<feature type="transmembrane region" description="Helical" evidence="2">
    <location>
        <begin position="75"/>
        <end position="97"/>
    </location>
</feature>
<keyword evidence="2" id="KW-0472">Membrane</keyword>
<feature type="coiled-coil region" evidence="1">
    <location>
        <begin position="113"/>
        <end position="189"/>
    </location>
</feature>
<proteinExistence type="predicted"/>
<keyword evidence="2" id="KW-1133">Transmembrane helix</keyword>
<dbReference type="Proteomes" id="UP000272193">
    <property type="component" value="Unassembled WGS sequence"/>
</dbReference>
<organism evidence="3 4">
    <name type="scientific">Tibeticola sediminis</name>
    <dbReference type="NCBI Taxonomy" id="1917811"/>
    <lineage>
        <taxon>Bacteria</taxon>
        <taxon>Pseudomonadati</taxon>
        <taxon>Pseudomonadota</taxon>
        <taxon>Betaproteobacteria</taxon>
        <taxon>Burkholderiales</taxon>
        <taxon>Comamonadaceae</taxon>
        <taxon>Tibeticola</taxon>
    </lineage>
</organism>
<evidence type="ECO:0000256" key="2">
    <source>
        <dbReference type="SAM" id="Phobius"/>
    </source>
</evidence>
<keyword evidence="1" id="KW-0175">Coiled coil</keyword>
<name>A0A3N4TWI3_9BURK</name>
<gene>
    <name evidence="3" type="ORF">EDC62_2602</name>
</gene>
<keyword evidence="4" id="KW-1185">Reference proteome</keyword>
<protein>
    <submittedName>
        <fullName evidence="3">Uncharacterized protein</fullName>
    </submittedName>
</protein>
<dbReference type="EMBL" id="RKQL01000009">
    <property type="protein sequence ID" value="RPE62832.1"/>
    <property type="molecule type" value="Genomic_DNA"/>
</dbReference>
<sequence>MAAERRAIEAEAKVTMLEEKLKAAEKKAALSEGYRRAAAVAQACDWPIVWRLCPAEDLAVGKAALANQYTADSGVFWAARIGLLAALGAALGAAIAVGRALWLRIVAPFQGEIEEARQMIATAKEQAERWRIAERQAQRSAQQAAEEAAATRDELEALAAQKIDLEADLAAARAELKRARDDLDALRGGFL</sequence>
<evidence type="ECO:0000313" key="4">
    <source>
        <dbReference type="Proteomes" id="UP000272193"/>
    </source>
</evidence>
<accession>A0A3N4TWI3</accession>
<dbReference type="AlphaFoldDB" id="A0A3N4TWI3"/>
<evidence type="ECO:0000313" key="3">
    <source>
        <dbReference type="EMBL" id="RPE62832.1"/>
    </source>
</evidence>